<dbReference type="AlphaFoldDB" id="A0A7X6K6T9"/>
<protein>
    <submittedName>
        <fullName evidence="1">Uncharacterized protein</fullName>
    </submittedName>
</protein>
<dbReference type="Proteomes" id="UP000544090">
    <property type="component" value="Unassembled WGS sequence"/>
</dbReference>
<organism evidence="1 2">
    <name type="scientific">Arthrobacter mobilis</name>
    <dbReference type="NCBI Taxonomy" id="2724944"/>
    <lineage>
        <taxon>Bacteria</taxon>
        <taxon>Bacillati</taxon>
        <taxon>Actinomycetota</taxon>
        <taxon>Actinomycetes</taxon>
        <taxon>Micrococcales</taxon>
        <taxon>Micrococcaceae</taxon>
        <taxon>Arthrobacter</taxon>
    </lineage>
</organism>
<evidence type="ECO:0000313" key="2">
    <source>
        <dbReference type="Proteomes" id="UP000544090"/>
    </source>
</evidence>
<sequence>MLNATLDLFHTEDSHVSASHEASQAIWYDPSDMTRDDMDAVTDIRTYVRRYHEERGEFGRGEDAGGPTACTGRLIDLRKAGALAALSDEDLKGLIGAVRGSLTEGTTHLITLDSLNLPMGEPRLETLLLAAAAFLEHHGSGRSCTAFYHPICEKNGDGLRIESGSLRHVRRLGFKPHPEYPRLYWRQIRDFDADEVFKDGL</sequence>
<gene>
    <name evidence="1" type="ORF">HGG74_15780</name>
</gene>
<proteinExistence type="predicted"/>
<accession>A0A7X6K6T9</accession>
<dbReference type="EMBL" id="JAAZSQ010000018">
    <property type="protein sequence ID" value="NKX55970.1"/>
    <property type="molecule type" value="Genomic_DNA"/>
</dbReference>
<evidence type="ECO:0000313" key="1">
    <source>
        <dbReference type="EMBL" id="NKX55970.1"/>
    </source>
</evidence>
<dbReference type="RefSeq" id="WP_168487887.1">
    <property type="nucleotide sequence ID" value="NZ_JAAZSQ010000018.1"/>
</dbReference>
<reference evidence="1 2" key="1">
    <citation type="submission" date="2020-04" db="EMBL/GenBank/DDBJ databases">
        <title>Arthrobacter sp. nov.</title>
        <authorList>
            <person name="Liu S."/>
        </authorList>
    </citation>
    <scope>NUCLEOTIDE SEQUENCE [LARGE SCALE GENOMIC DNA]</scope>
    <source>
        <strain evidence="1 2">E918</strain>
    </source>
</reference>
<name>A0A7X6K6T9_9MICC</name>
<keyword evidence="2" id="KW-1185">Reference proteome</keyword>
<comment type="caution">
    <text evidence="1">The sequence shown here is derived from an EMBL/GenBank/DDBJ whole genome shotgun (WGS) entry which is preliminary data.</text>
</comment>